<proteinExistence type="predicted"/>
<dbReference type="InterPro" id="IPR057358">
    <property type="entry name" value="UBL_ZFAND1-like"/>
</dbReference>
<dbReference type="OrthoDB" id="431929at2759"/>
<dbReference type="PANTHER" id="PTHR14677:SF40">
    <property type="entry name" value="CDC48-ASSOCIATED UBIQUITIN-LIKE_ZINC FINGER PROTEIN 1"/>
    <property type="match status" value="1"/>
</dbReference>
<reference evidence="9 10" key="1">
    <citation type="submission" date="2016-05" db="EMBL/GenBank/DDBJ databases">
        <title>Comparative genomics of biotechnologically important yeasts.</title>
        <authorList>
            <consortium name="DOE Joint Genome Institute"/>
            <person name="Riley R."/>
            <person name="Haridas S."/>
            <person name="Wolfe K.H."/>
            <person name="Lopes M.R."/>
            <person name="Hittinger C.T."/>
            <person name="Goker M."/>
            <person name="Salamov A."/>
            <person name="Wisecaver J."/>
            <person name="Long T.M."/>
            <person name="Aerts A.L."/>
            <person name="Barry K."/>
            <person name="Choi C."/>
            <person name="Clum A."/>
            <person name="Coughlan A.Y."/>
            <person name="Deshpande S."/>
            <person name="Douglass A.P."/>
            <person name="Hanson S.J."/>
            <person name="Klenk H.-P."/>
            <person name="LaButti K."/>
            <person name="Lapidus A."/>
            <person name="Lindquist E."/>
            <person name="Lipzen A."/>
            <person name="Meier-kolthoff J.P."/>
            <person name="Ohm R.A."/>
            <person name="Otillar R.P."/>
            <person name="Pangilinan J."/>
            <person name="Peng Y."/>
            <person name="Rokas A."/>
            <person name="Rosa C.A."/>
            <person name="Scheuner C."/>
            <person name="Sibirny A.A."/>
            <person name="Slot J.C."/>
            <person name="Stielow J.B."/>
            <person name="Sun H."/>
            <person name="Kurtzman C.P."/>
            <person name="Blackwell M."/>
            <person name="Grigoriev I.V."/>
            <person name="Jeffries T.W."/>
        </authorList>
    </citation>
    <scope>NUCLEOTIDE SEQUENCE [LARGE SCALE GENOMIC DNA]</scope>
    <source>
        <strain evidence="9 10">NRRL YB-4993</strain>
    </source>
</reference>
<evidence type="ECO:0000256" key="5">
    <source>
        <dbReference type="PROSITE-ProRule" id="PRU00433"/>
    </source>
</evidence>
<dbReference type="InterPro" id="IPR009056">
    <property type="entry name" value="Cyt_c-like_dom"/>
</dbReference>
<keyword evidence="10" id="KW-1185">Reference proteome</keyword>
<evidence type="ECO:0000259" key="8">
    <source>
        <dbReference type="PROSITE" id="PS51039"/>
    </source>
</evidence>
<keyword evidence="2 6" id="KW-0863">Zinc-finger</keyword>
<dbReference type="STRING" id="869754.A0A1A0HA80"/>
<dbReference type="Proteomes" id="UP000092555">
    <property type="component" value="Unassembled WGS sequence"/>
</dbReference>
<dbReference type="AlphaFoldDB" id="A0A1A0HA80"/>
<dbReference type="GeneID" id="30030502"/>
<dbReference type="SMART" id="SM00154">
    <property type="entry name" value="ZnF_AN1"/>
    <property type="match status" value="1"/>
</dbReference>
<dbReference type="SUPFAM" id="SSF118310">
    <property type="entry name" value="AN1-like Zinc finger"/>
    <property type="match status" value="1"/>
</dbReference>
<dbReference type="Pfam" id="PF01428">
    <property type="entry name" value="zf-AN1"/>
    <property type="match status" value="1"/>
</dbReference>
<evidence type="ECO:0000256" key="2">
    <source>
        <dbReference type="ARBA" id="ARBA00022771"/>
    </source>
</evidence>
<evidence type="ECO:0000256" key="6">
    <source>
        <dbReference type="PROSITE-ProRule" id="PRU00449"/>
    </source>
</evidence>
<dbReference type="InterPro" id="IPR000058">
    <property type="entry name" value="Znf_AN1"/>
</dbReference>
<keyword evidence="3" id="KW-0862">Zinc</keyword>
<evidence type="ECO:0000313" key="10">
    <source>
        <dbReference type="Proteomes" id="UP000092555"/>
    </source>
</evidence>
<protein>
    <recommendedName>
        <fullName evidence="11">AN1-type domain-containing protein</fullName>
    </recommendedName>
</protein>
<dbReference type="RefSeq" id="XP_018711420.1">
    <property type="nucleotide sequence ID" value="XM_018857526.1"/>
</dbReference>
<dbReference type="InterPro" id="IPR035896">
    <property type="entry name" value="AN1-like_Znf"/>
</dbReference>
<keyword evidence="1 5" id="KW-0479">Metal-binding</keyword>
<organism evidence="9 10">
    <name type="scientific">Metschnikowia bicuspidata var. bicuspidata NRRL YB-4993</name>
    <dbReference type="NCBI Taxonomy" id="869754"/>
    <lineage>
        <taxon>Eukaryota</taxon>
        <taxon>Fungi</taxon>
        <taxon>Dikarya</taxon>
        <taxon>Ascomycota</taxon>
        <taxon>Saccharomycotina</taxon>
        <taxon>Pichiomycetes</taxon>
        <taxon>Metschnikowiaceae</taxon>
        <taxon>Metschnikowia</taxon>
    </lineage>
</organism>
<evidence type="ECO:0008006" key="11">
    <source>
        <dbReference type="Google" id="ProtNLM"/>
    </source>
</evidence>
<dbReference type="Pfam" id="PF25327">
    <property type="entry name" value="UBL_ZFAND1"/>
    <property type="match status" value="1"/>
</dbReference>
<dbReference type="GO" id="GO:0020037">
    <property type="term" value="F:heme binding"/>
    <property type="evidence" value="ECO:0007669"/>
    <property type="project" value="InterPro"/>
</dbReference>
<gene>
    <name evidence="9" type="ORF">METBIDRAFT_42303</name>
</gene>
<sequence length="261" mass="28954">MSALERAHDDQGIMDLGKNCAFCHRLDFLPFHCEFCKGTYCSAHRTLDNHECVGRRQKNAPKTAGIDRASNGPSAASLFPDRARHQKLLDALLESLGTAPARDRKTPLMKLTKFLHLQKLRRDAKKKSSFFGKLASRAVSATAEVAKIKKSAKGPASVNAADRVFMWVLYVNRNEEELEQISVETERRAVWVLKMWSVGRALDSIAETMNIMNHNNATQQSGERLNLFKAEKDEPVVLAASAKVSTSIPNGATLYLVKGAM</sequence>
<dbReference type="PANTHER" id="PTHR14677">
    <property type="entry name" value="ARSENITE INDUCUBLE RNA ASSOCIATED PROTEIN AIP-1-RELATED"/>
    <property type="match status" value="1"/>
</dbReference>
<name>A0A1A0HA80_9ASCO</name>
<dbReference type="GO" id="GO:0005737">
    <property type="term" value="C:cytoplasm"/>
    <property type="evidence" value="ECO:0007669"/>
    <property type="project" value="TreeGrafter"/>
</dbReference>
<evidence type="ECO:0000259" key="7">
    <source>
        <dbReference type="PROSITE" id="PS51007"/>
    </source>
</evidence>
<dbReference type="PROSITE" id="PS51007">
    <property type="entry name" value="CYTC"/>
    <property type="match status" value="1"/>
</dbReference>
<dbReference type="Gene3D" id="4.10.1110.10">
    <property type="entry name" value="AN1-like Zinc finger"/>
    <property type="match status" value="1"/>
</dbReference>
<feature type="domain" description="Cytochrome c" evidence="7">
    <location>
        <begin position="7"/>
        <end position="150"/>
    </location>
</feature>
<dbReference type="GO" id="GO:0008270">
    <property type="term" value="F:zinc ion binding"/>
    <property type="evidence" value="ECO:0007669"/>
    <property type="project" value="UniProtKB-KW"/>
</dbReference>
<dbReference type="EMBL" id="LXTC01000003">
    <property type="protein sequence ID" value="OBA20910.1"/>
    <property type="molecule type" value="Genomic_DNA"/>
</dbReference>
<evidence type="ECO:0000256" key="1">
    <source>
        <dbReference type="ARBA" id="ARBA00022723"/>
    </source>
</evidence>
<accession>A0A1A0HA80</accession>
<evidence type="ECO:0000256" key="3">
    <source>
        <dbReference type="ARBA" id="ARBA00022833"/>
    </source>
</evidence>
<evidence type="ECO:0000256" key="4">
    <source>
        <dbReference type="ARBA" id="ARBA00023004"/>
    </source>
</evidence>
<feature type="domain" description="AN1-type" evidence="8">
    <location>
        <begin position="14"/>
        <end position="60"/>
    </location>
</feature>
<evidence type="ECO:0000313" key="9">
    <source>
        <dbReference type="EMBL" id="OBA20910.1"/>
    </source>
</evidence>
<keyword evidence="5" id="KW-0349">Heme</keyword>
<dbReference type="PROSITE" id="PS51039">
    <property type="entry name" value="ZF_AN1"/>
    <property type="match status" value="1"/>
</dbReference>
<dbReference type="GO" id="GO:0009055">
    <property type="term" value="F:electron transfer activity"/>
    <property type="evidence" value="ECO:0007669"/>
    <property type="project" value="InterPro"/>
</dbReference>
<keyword evidence="4 5" id="KW-0408">Iron</keyword>
<comment type="caution">
    <text evidence="9">The sequence shown here is derived from an EMBL/GenBank/DDBJ whole genome shotgun (WGS) entry which is preliminary data.</text>
</comment>